<dbReference type="HOGENOM" id="CLU_007884_0_1_1"/>
<evidence type="ECO:0000256" key="6">
    <source>
        <dbReference type="SAM" id="SignalP"/>
    </source>
</evidence>
<comment type="similarity">
    <text evidence="2">Belongs to the MSOX/MTOX family.</text>
</comment>
<dbReference type="Gene3D" id="3.30.9.10">
    <property type="entry name" value="D-Amino Acid Oxidase, subunit A, domain 2"/>
    <property type="match status" value="1"/>
</dbReference>
<evidence type="ECO:0000313" key="9">
    <source>
        <dbReference type="Proteomes" id="UP000015464"/>
    </source>
</evidence>
<evidence type="ECO:0000313" key="8">
    <source>
        <dbReference type="EMBL" id="EPY50782.1"/>
    </source>
</evidence>
<dbReference type="EMBL" id="KE546992">
    <property type="protein sequence ID" value="EPY50782.1"/>
    <property type="molecule type" value="Genomic_DNA"/>
</dbReference>
<keyword evidence="6" id="KW-0732">Signal</keyword>
<feature type="chain" id="PRO_5004559590" evidence="6">
    <location>
        <begin position="19"/>
        <end position="430"/>
    </location>
</feature>
<dbReference type="AlphaFoldDB" id="S9X131"/>
<evidence type="ECO:0000256" key="5">
    <source>
        <dbReference type="ARBA" id="ARBA00023002"/>
    </source>
</evidence>
<dbReference type="OMA" id="QFMPLED"/>
<dbReference type="GeneID" id="25035012"/>
<dbReference type="InterPro" id="IPR006076">
    <property type="entry name" value="FAD-dep_OxRdtase"/>
</dbReference>
<evidence type="ECO:0000256" key="4">
    <source>
        <dbReference type="ARBA" id="ARBA00022827"/>
    </source>
</evidence>
<dbReference type="OrthoDB" id="2219495at2759"/>
<dbReference type="eggNOG" id="KOG2820">
    <property type="taxonomic scope" value="Eukaryota"/>
</dbReference>
<name>S9X131_SCHCR</name>
<evidence type="ECO:0000256" key="2">
    <source>
        <dbReference type="ARBA" id="ARBA00010989"/>
    </source>
</evidence>
<proteinExistence type="inferred from homology"/>
<evidence type="ECO:0000259" key="7">
    <source>
        <dbReference type="Pfam" id="PF01266"/>
    </source>
</evidence>
<dbReference type="GO" id="GO:0051698">
    <property type="term" value="F:saccharopine oxidase activity"/>
    <property type="evidence" value="ECO:0007669"/>
    <property type="project" value="EnsemblFungi"/>
</dbReference>
<comment type="cofactor">
    <cofactor evidence="1">
        <name>FAD</name>
        <dbReference type="ChEBI" id="CHEBI:57692"/>
    </cofactor>
</comment>
<dbReference type="Gene3D" id="3.50.50.60">
    <property type="entry name" value="FAD/NAD(P)-binding domain"/>
    <property type="match status" value="1"/>
</dbReference>
<evidence type="ECO:0000256" key="3">
    <source>
        <dbReference type="ARBA" id="ARBA00022630"/>
    </source>
</evidence>
<dbReference type="Proteomes" id="UP000015464">
    <property type="component" value="Unassembled WGS sequence"/>
</dbReference>
<dbReference type="InterPro" id="IPR045170">
    <property type="entry name" value="MTOX"/>
</dbReference>
<dbReference type="SUPFAM" id="SSF51905">
    <property type="entry name" value="FAD/NAD(P)-binding domain"/>
    <property type="match status" value="1"/>
</dbReference>
<keyword evidence="9" id="KW-1185">Reference proteome</keyword>
<keyword evidence="5" id="KW-0560">Oxidoreductase</keyword>
<gene>
    <name evidence="8" type="ORF">SPOG_00680</name>
</gene>
<keyword evidence="3" id="KW-0285">Flavoprotein</keyword>
<dbReference type="RefSeq" id="XP_013024309.1">
    <property type="nucleotide sequence ID" value="XM_013168855.1"/>
</dbReference>
<dbReference type="Pfam" id="PF01266">
    <property type="entry name" value="DAO"/>
    <property type="match status" value="1"/>
</dbReference>
<feature type="signal peptide" evidence="6">
    <location>
        <begin position="1"/>
        <end position="18"/>
    </location>
</feature>
<feature type="domain" description="FAD dependent oxidoreductase" evidence="7">
    <location>
        <begin position="6"/>
        <end position="384"/>
    </location>
</feature>
<evidence type="ECO:0000256" key="1">
    <source>
        <dbReference type="ARBA" id="ARBA00001974"/>
    </source>
</evidence>
<dbReference type="PANTHER" id="PTHR10961:SF26">
    <property type="entry name" value="L-SACCHAROPINE OXIDASE"/>
    <property type="match status" value="1"/>
</dbReference>
<reference evidence="8 9" key="1">
    <citation type="journal article" date="2011" name="Science">
        <title>Comparative functional genomics of the fission yeasts.</title>
        <authorList>
            <person name="Rhind N."/>
            <person name="Chen Z."/>
            <person name="Yassour M."/>
            <person name="Thompson D.A."/>
            <person name="Haas B.J."/>
            <person name="Habib N."/>
            <person name="Wapinski I."/>
            <person name="Roy S."/>
            <person name="Lin M.F."/>
            <person name="Heiman D.I."/>
            <person name="Young S.K."/>
            <person name="Furuya K."/>
            <person name="Guo Y."/>
            <person name="Pidoux A."/>
            <person name="Chen H.M."/>
            <person name="Robbertse B."/>
            <person name="Goldberg J.M."/>
            <person name="Aoki K."/>
            <person name="Bayne E.H."/>
            <person name="Berlin A.M."/>
            <person name="Desjardins C.A."/>
            <person name="Dobbs E."/>
            <person name="Dukaj L."/>
            <person name="Fan L."/>
            <person name="FitzGerald M.G."/>
            <person name="French C."/>
            <person name="Gujja S."/>
            <person name="Hansen K."/>
            <person name="Keifenheim D."/>
            <person name="Levin J.Z."/>
            <person name="Mosher R.A."/>
            <person name="Mueller C.A."/>
            <person name="Pfiffner J."/>
            <person name="Priest M."/>
            <person name="Russ C."/>
            <person name="Smialowska A."/>
            <person name="Swoboda P."/>
            <person name="Sykes S.M."/>
            <person name="Vaughn M."/>
            <person name="Vengrova S."/>
            <person name="Yoder R."/>
            <person name="Zeng Q."/>
            <person name="Allshire R."/>
            <person name="Baulcombe D."/>
            <person name="Birren B.W."/>
            <person name="Brown W."/>
            <person name="Ekwall K."/>
            <person name="Kellis M."/>
            <person name="Leatherwood J."/>
            <person name="Levin H."/>
            <person name="Margalit H."/>
            <person name="Martienssen R."/>
            <person name="Nieduszynski C.A."/>
            <person name="Spatafora J.W."/>
            <person name="Friedman N."/>
            <person name="Dalgaard J.Z."/>
            <person name="Baumann P."/>
            <person name="Niki H."/>
            <person name="Regev A."/>
            <person name="Nusbaum C."/>
        </authorList>
    </citation>
    <scope>NUCLEOTIDE SEQUENCE [LARGE SCALE GENOMIC DNA]</scope>
    <source>
        <strain evidence="9">OY26 / ATCC MYA-4695 / CBS 11777 / NBRC 106824 / NRRL Y48691</strain>
    </source>
</reference>
<dbReference type="GO" id="GO:0050660">
    <property type="term" value="F:flavin adenine dinucleotide binding"/>
    <property type="evidence" value="ECO:0007669"/>
    <property type="project" value="EnsemblFungi"/>
</dbReference>
<dbReference type="InterPro" id="IPR036188">
    <property type="entry name" value="FAD/NAD-bd_sf"/>
</dbReference>
<dbReference type="STRING" id="653667.S9X131"/>
<dbReference type="PANTHER" id="PTHR10961">
    <property type="entry name" value="PEROXISOMAL SARCOSINE OXIDASE"/>
    <property type="match status" value="1"/>
</dbReference>
<accession>S9X131</accession>
<dbReference type="GO" id="GO:0008115">
    <property type="term" value="F:sarcosine oxidase activity"/>
    <property type="evidence" value="ECO:0007669"/>
    <property type="project" value="TreeGrafter"/>
</dbReference>
<keyword evidence="4" id="KW-0274">FAD</keyword>
<organism evidence="8 9">
    <name type="scientific">Schizosaccharomyces cryophilus (strain OY26 / ATCC MYA-4695 / CBS 11777 / NBRC 106824 / NRRL Y48691)</name>
    <name type="common">Fission yeast</name>
    <dbReference type="NCBI Taxonomy" id="653667"/>
    <lineage>
        <taxon>Eukaryota</taxon>
        <taxon>Fungi</taxon>
        <taxon>Dikarya</taxon>
        <taxon>Ascomycota</taxon>
        <taxon>Taphrinomycotina</taxon>
        <taxon>Schizosaccharomycetes</taxon>
        <taxon>Schizosaccharomycetales</taxon>
        <taxon>Schizosaccharomycetaceae</taxon>
        <taxon>Schizosaccharomyces</taxon>
    </lineage>
</organism>
<sequence>MTKTFLIVGCGVFGLSAAVELAKQHVFDRIIAIDAEAVPSSMSAANDLNKIVRPEYADIKYMKLALEAMDLWRTNDPVSSSYHECGRLSITSSDPNRSQFDAVSQANLRKLLGDSALINLNTPDEIRQRFPILLSNAPLKVNASAVLNEHAGYANASEALKTMESEAKKYGVEFRYGKRGSFKRFVFPNTSSGPNTLAAVETDDGSIIQADTILLAIGAYMNAYVHTDRRVIAKGLPVAHLQLTEEEYKQYTKMPIIFDPDVAYVFPPDHKSKLLKFSSTGYEYVYNTHTHYDQSIITSIPNPPSLYTEIPDYAKKNIRQFLQMYLPNLADRPLQKCKMCWISDTSDSEFLIDKLPGTENVLIANGDSGHAFKFLPNIGKYITQKVCGTLSPEWQKAWKWKDLKNQSKEVKWRGTRSLVDLKNTSFTTDN</sequence>
<protein>
    <submittedName>
        <fullName evidence="8">L-saccharopine oxidase</fullName>
    </submittedName>
</protein>